<keyword evidence="1" id="KW-0812">Transmembrane</keyword>
<feature type="transmembrane region" description="Helical" evidence="1">
    <location>
        <begin position="91"/>
        <end position="109"/>
    </location>
</feature>
<reference evidence="2" key="1">
    <citation type="submission" date="2011-03" db="EMBL/GenBank/DDBJ databases">
        <title>The Genome Sequence of Nematocida sp1 strain ERTm2.</title>
        <authorList>
            <consortium name="The Broad Institute Genome Sequencing Platform"/>
            <consortium name="The Broad Institute Genome Sequencing Center for Infectious Disease"/>
            <person name="Cuomo C."/>
            <person name="Troemel E."/>
            <person name="Young S.K."/>
            <person name="Zeng Q."/>
            <person name="Gargeya S."/>
            <person name="Fitzgerald M."/>
            <person name="Haas B."/>
            <person name="Abouelleil A."/>
            <person name="Alvarado L."/>
            <person name="Arachchi H.M."/>
            <person name="Berlin A."/>
            <person name="Brown A."/>
            <person name="Chapman S.B."/>
            <person name="Chen Z."/>
            <person name="Dunbar C."/>
            <person name="Freedman E."/>
            <person name="Gearin G."/>
            <person name="Gellesch M."/>
            <person name="Goldberg J."/>
            <person name="Griggs A."/>
            <person name="Gujja S."/>
            <person name="Heilman E.R."/>
            <person name="Heiman D."/>
            <person name="Howarth C."/>
            <person name="Larson L."/>
            <person name="Lui A."/>
            <person name="MacDonald P.J.P."/>
            <person name="Mehta T."/>
            <person name="Montmayeur A."/>
            <person name="Murphy C."/>
            <person name="Neiman D."/>
            <person name="Pearson M."/>
            <person name="Priest M."/>
            <person name="Roberts A."/>
            <person name="Saif S."/>
            <person name="Shea T."/>
            <person name="Shenoy N."/>
            <person name="Sisk P."/>
            <person name="Stolte C."/>
            <person name="Sykes S."/>
            <person name="White J."/>
            <person name="Yandava C."/>
            <person name="Wortman J."/>
            <person name="Nusbaum C."/>
            <person name="Birren B."/>
        </authorList>
    </citation>
    <scope>NUCLEOTIDE SEQUENCE</scope>
    <source>
        <strain evidence="2">ERTm2</strain>
    </source>
</reference>
<keyword evidence="1" id="KW-1133">Transmembrane helix</keyword>
<proteinExistence type="predicted"/>
<protein>
    <submittedName>
        <fullName evidence="2">Uncharacterized protein</fullName>
    </submittedName>
</protein>
<dbReference type="Proteomes" id="UP000005622">
    <property type="component" value="Unassembled WGS sequence"/>
</dbReference>
<keyword evidence="1" id="KW-0472">Membrane</keyword>
<organism evidence="2">
    <name type="scientific">Nematocida ausubeli (strain ATCC PRA-371 / ERTm2)</name>
    <name type="common">Nematode killer fungus</name>
    <dbReference type="NCBI Taxonomy" id="1913371"/>
    <lineage>
        <taxon>Eukaryota</taxon>
        <taxon>Fungi</taxon>
        <taxon>Fungi incertae sedis</taxon>
        <taxon>Microsporidia</taxon>
        <taxon>Nematocida</taxon>
    </lineage>
</organism>
<evidence type="ECO:0000313" key="2">
    <source>
        <dbReference type="EMBL" id="EHY65027.1"/>
    </source>
</evidence>
<dbReference type="HOGENOM" id="CLU_2097472_0_0_1"/>
<name>H8ZER2_NEMA1</name>
<gene>
    <name evidence="2" type="ORF">NERG_02083</name>
</gene>
<accession>H8ZER2</accession>
<evidence type="ECO:0000256" key="1">
    <source>
        <dbReference type="SAM" id="Phobius"/>
    </source>
</evidence>
<sequence>MHTRDPNTFLLRVNLLSSCRCKNTQNTICLGSLIIGQNMLLHGECASLHIFMQLYPRTKKIKYGFADAFIEKAPIVVLTFKAVLCYTAAQLFRTGLLFLLFVLLCLFNADASSVCA</sequence>
<dbReference type="EMBL" id="JH604637">
    <property type="protein sequence ID" value="EHY65027.1"/>
    <property type="molecule type" value="Genomic_DNA"/>
</dbReference>
<dbReference type="AlphaFoldDB" id="H8ZER2"/>